<sequence length="141" mass="15422">MSIANNSTDPQHLLGHLASQPVAAPFKVDLSKPTDLVEAMFGPGAKIVHPCDAFARRAGCADWASAVQAMKAGKVLVAQGPKVGKSMMDLMMFIEQVRSEGLHSYADDLGRIWLGLKENFPQSVLDRQEQEQHLRDLLIGR</sequence>
<evidence type="ECO:0000313" key="2">
    <source>
        <dbReference type="EMBL" id="MBX3892239.1"/>
    </source>
</evidence>
<organism evidence="2 4">
    <name type="scientific">Ralstonia pickettii</name>
    <name type="common">Burkholderia pickettii</name>
    <dbReference type="NCBI Taxonomy" id="329"/>
    <lineage>
        <taxon>Bacteria</taxon>
        <taxon>Pseudomonadati</taxon>
        <taxon>Pseudomonadota</taxon>
        <taxon>Betaproteobacteria</taxon>
        <taxon>Burkholderiales</taxon>
        <taxon>Burkholderiaceae</taxon>
        <taxon>Ralstonia</taxon>
    </lineage>
</organism>
<dbReference type="Proteomes" id="UP001189303">
    <property type="component" value="Unassembled WGS sequence"/>
</dbReference>
<protein>
    <submittedName>
        <fullName evidence="2">Uncharacterized protein</fullName>
    </submittedName>
</protein>
<evidence type="ECO:0000313" key="1">
    <source>
        <dbReference type="EMBL" id="CAJ0726590.1"/>
    </source>
</evidence>
<dbReference type="EMBL" id="QGBI01000023">
    <property type="protein sequence ID" value="MBX3892239.1"/>
    <property type="molecule type" value="Genomic_DNA"/>
</dbReference>
<keyword evidence="3" id="KW-1185">Reference proteome</keyword>
<dbReference type="EMBL" id="CATWFT010000009">
    <property type="protein sequence ID" value="CAJ0726590.1"/>
    <property type="molecule type" value="Genomic_DNA"/>
</dbReference>
<accession>A0A2P4RAI1</accession>
<gene>
    <name evidence="2" type="ORF">DEE74_20445</name>
    <name evidence="1" type="ORF">R38712_03099</name>
</gene>
<evidence type="ECO:0000313" key="4">
    <source>
        <dbReference type="Proteomes" id="UP001199322"/>
    </source>
</evidence>
<reference evidence="1 3" key="2">
    <citation type="submission" date="2023-07" db="EMBL/GenBank/DDBJ databases">
        <authorList>
            <person name="Peeters C."/>
        </authorList>
    </citation>
    <scope>NUCLEOTIDE SEQUENCE [LARGE SCALE GENOMIC DNA]</scope>
    <source>
        <strain evidence="1 3">R-38712</strain>
    </source>
</reference>
<name>A0A2P4RAI1_RALPI</name>
<dbReference type="OrthoDB" id="9135916at2"/>
<proteinExistence type="predicted"/>
<dbReference type="Proteomes" id="UP001199322">
    <property type="component" value="Unassembled WGS sequence"/>
</dbReference>
<comment type="caution">
    <text evidence="2">The sequence shown here is derived from an EMBL/GenBank/DDBJ whole genome shotgun (WGS) entry which is preliminary data.</text>
</comment>
<evidence type="ECO:0000313" key="3">
    <source>
        <dbReference type="Proteomes" id="UP001189303"/>
    </source>
</evidence>
<reference evidence="2" key="1">
    <citation type="submission" date="2018-06" db="EMBL/GenBank/DDBJ databases">
        <authorList>
            <person name="O'Rourke A."/>
        </authorList>
    </citation>
    <scope>NUCLEOTIDE SEQUENCE</scope>
    <source>
        <strain evidence="2">132550021-3</strain>
    </source>
</reference>
<dbReference type="RefSeq" id="WP_012435688.1">
    <property type="nucleotide sequence ID" value="NZ_CATWFT010000009.1"/>
</dbReference>
<dbReference type="AlphaFoldDB" id="A0A2P4RAI1"/>